<dbReference type="SUPFAM" id="SSF51679">
    <property type="entry name" value="Bacterial luciferase-like"/>
    <property type="match status" value="1"/>
</dbReference>
<dbReference type="InterPro" id="IPR050172">
    <property type="entry name" value="SsuD_RutA_monooxygenase"/>
</dbReference>
<protein>
    <submittedName>
        <fullName evidence="7">LLM class flavin-dependent oxidoreductase</fullName>
    </submittedName>
</protein>
<name>A0A6L7F336_9ACTN</name>
<gene>
    <name evidence="7" type="ORF">GRQ65_15300</name>
</gene>
<dbReference type="PANTHER" id="PTHR42847:SF4">
    <property type="entry name" value="ALKANESULFONATE MONOOXYGENASE-RELATED"/>
    <property type="match status" value="1"/>
</dbReference>
<dbReference type="Gene3D" id="3.20.20.30">
    <property type="entry name" value="Luciferase-like domain"/>
    <property type="match status" value="1"/>
</dbReference>
<dbReference type="Proteomes" id="UP000473325">
    <property type="component" value="Unassembled WGS sequence"/>
</dbReference>
<feature type="compositionally biased region" description="Polar residues" evidence="5">
    <location>
        <begin position="1"/>
        <end position="19"/>
    </location>
</feature>
<dbReference type="InterPro" id="IPR036661">
    <property type="entry name" value="Luciferase-like_sf"/>
</dbReference>
<accession>A0A6L7F336</accession>
<dbReference type="RefSeq" id="WP_160878840.1">
    <property type="nucleotide sequence ID" value="NZ_WUEK01000009.1"/>
</dbReference>
<dbReference type="AlphaFoldDB" id="A0A6L7F336"/>
<dbReference type="GO" id="GO:0004497">
    <property type="term" value="F:monooxygenase activity"/>
    <property type="evidence" value="ECO:0007669"/>
    <property type="project" value="UniProtKB-KW"/>
</dbReference>
<organism evidence="7 8">
    <name type="scientific">Nocardioides flavescens</name>
    <dbReference type="NCBI Taxonomy" id="2691959"/>
    <lineage>
        <taxon>Bacteria</taxon>
        <taxon>Bacillati</taxon>
        <taxon>Actinomycetota</taxon>
        <taxon>Actinomycetes</taxon>
        <taxon>Propionibacteriales</taxon>
        <taxon>Nocardioidaceae</taxon>
        <taxon>Nocardioides</taxon>
    </lineage>
</organism>
<dbReference type="PANTHER" id="PTHR42847">
    <property type="entry name" value="ALKANESULFONATE MONOOXYGENASE"/>
    <property type="match status" value="1"/>
</dbReference>
<proteinExistence type="predicted"/>
<evidence type="ECO:0000256" key="4">
    <source>
        <dbReference type="ARBA" id="ARBA00023033"/>
    </source>
</evidence>
<dbReference type="Pfam" id="PF00296">
    <property type="entry name" value="Bac_luciferase"/>
    <property type="match status" value="1"/>
</dbReference>
<keyword evidence="3" id="KW-0560">Oxidoreductase</keyword>
<feature type="domain" description="Luciferase-like" evidence="6">
    <location>
        <begin position="45"/>
        <end position="351"/>
    </location>
</feature>
<dbReference type="EMBL" id="WUEK01000009">
    <property type="protein sequence ID" value="MXG90914.1"/>
    <property type="molecule type" value="Genomic_DNA"/>
</dbReference>
<dbReference type="GO" id="GO:0016705">
    <property type="term" value="F:oxidoreductase activity, acting on paired donors, with incorporation or reduction of molecular oxygen"/>
    <property type="evidence" value="ECO:0007669"/>
    <property type="project" value="InterPro"/>
</dbReference>
<evidence type="ECO:0000313" key="7">
    <source>
        <dbReference type="EMBL" id="MXG90914.1"/>
    </source>
</evidence>
<dbReference type="CDD" id="cd01094">
    <property type="entry name" value="Alkanesulfonate_monoxygenase"/>
    <property type="match status" value="1"/>
</dbReference>
<keyword evidence="2" id="KW-0288">FMN</keyword>
<evidence type="ECO:0000256" key="3">
    <source>
        <dbReference type="ARBA" id="ARBA00023002"/>
    </source>
</evidence>
<keyword evidence="8" id="KW-1185">Reference proteome</keyword>
<keyword evidence="1" id="KW-0285">Flavoprotein</keyword>
<evidence type="ECO:0000259" key="6">
    <source>
        <dbReference type="Pfam" id="PF00296"/>
    </source>
</evidence>
<keyword evidence="4" id="KW-0503">Monooxygenase</keyword>
<dbReference type="InterPro" id="IPR011251">
    <property type="entry name" value="Luciferase-like_dom"/>
</dbReference>
<reference evidence="7 8" key="1">
    <citation type="submission" date="2019-12" db="EMBL/GenBank/DDBJ databases">
        <authorList>
            <person name="Kun Z."/>
        </authorList>
    </citation>
    <scope>NUCLEOTIDE SEQUENCE [LARGE SCALE GENOMIC DNA]</scope>
    <source>
        <strain evidence="7 8">YIM 123512</strain>
    </source>
</reference>
<comment type="caution">
    <text evidence="7">The sequence shown here is derived from an EMBL/GenBank/DDBJ whole genome shotgun (WGS) entry which is preliminary data.</text>
</comment>
<evidence type="ECO:0000256" key="2">
    <source>
        <dbReference type="ARBA" id="ARBA00022643"/>
    </source>
</evidence>
<sequence length="404" mass="44027">MTLSETVSENPSENPSDSVPETAARQVEFISLSHLNPSTELEPIPTRGIDLRYMRRYVAALEDGGYDYTLLPYGSSTADSFVVASAVGQLTERIKPIVALRPNTTPPLVGAQKLATLDQLTEGRAVVHIISGGSDAEQARQGDYLPKEERYARSTEYVELLRRAWHEPAAFSHHGTYYDFDDFGPGFAPYGDTIPISIGGSSDEAFTLGGQLGDIFSFWGEPLADIRAQIERVHAIADAAGRPRQRIWVTFRPITAQTDELAWAKAHDYVERIARTFQAGSFHKRHHSAAPPQNVGSQRLLGFAAEQDVYDRALWMRTATATNAGGASTALVGSPETVAAAILDYVDIGADLISIRGYDTLNDAVDYGRYVLPLVRQELAHRETTGRRGTLQAEHLGALATAGA</sequence>
<evidence type="ECO:0000313" key="8">
    <source>
        <dbReference type="Proteomes" id="UP000473325"/>
    </source>
</evidence>
<evidence type="ECO:0000256" key="5">
    <source>
        <dbReference type="SAM" id="MobiDB-lite"/>
    </source>
</evidence>
<evidence type="ECO:0000256" key="1">
    <source>
        <dbReference type="ARBA" id="ARBA00022630"/>
    </source>
</evidence>
<feature type="region of interest" description="Disordered" evidence="5">
    <location>
        <begin position="1"/>
        <end position="21"/>
    </location>
</feature>